<organism evidence="1 2">
    <name type="scientific">Cyclocybe aegerita</name>
    <name type="common">Black poplar mushroom</name>
    <name type="synonym">Agrocybe aegerita</name>
    <dbReference type="NCBI Taxonomy" id="1973307"/>
    <lineage>
        <taxon>Eukaryota</taxon>
        <taxon>Fungi</taxon>
        <taxon>Dikarya</taxon>
        <taxon>Basidiomycota</taxon>
        <taxon>Agaricomycotina</taxon>
        <taxon>Agaricomycetes</taxon>
        <taxon>Agaricomycetidae</taxon>
        <taxon>Agaricales</taxon>
        <taxon>Agaricineae</taxon>
        <taxon>Bolbitiaceae</taxon>
        <taxon>Cyclocybe</taxon>
    </lineage>
</organism>
<gene>
    <name evidence="1" type="ORF">AAE3_LOCUS11324</name>
</gene>
<comment type="caution">
    <text evidence="1">The sequence shown here is derived from an EMBL/GenBank/DDBJ whole genome shotgun (WGS) entry which is preliminary data.</text>
</comment>
<name>A0A8S0XQZ4_CYCAE</name>
<sequence length="135" mass="14945">MTRPTSSTSTPPPPDAFNTILHHIFLKLCPPYFQNPNFIGVARCQRRRLSSYCEPASANQPSKTTCLTHFSRAVASSRTPTTPNQVSKHTTQRRSLLSSRMQVESRNVQHDLEVIDVGGGINDALALVELPSAMR</sequence>
<accession>A0A8S0XQZ4</accession>
<proteinExistence type="predicted"/>
<dbReference type="Proteomes" id="UP000467700">
    <property type="component" value="Unassembled WGS sequence"/>
</dbReference>
<reference evidence="1 2" key="1">
    <citation type="submission" date="2020-01" db="EMBL/GenBank/DDBJ databases">
        <authorList>
            <person name="Gupta K D."/>
        </authorList>
    </citation>
    <scope>NUCLEOTIDE SEQUENCE [LARGE SCALE GENOMIC DNA]</scope>
</reference>
<evidence type="ECO:0000313" key="2">
    <source>
        <dbReference type="Proteomes" id="UP000467700"/>
    </source>
</evidence>
<keyword evidence="2" id="KW-1185">Reference proteome</keyword>
<dbReference type="EMBL" id="CACVBS010000074">
    <property type="protein sequence ID" value="CAA7269073.1"/>
    <property type="molecule type" value="Genomic_DNA"/>
</dbReference>
<evidence type="ECO:0000313" key="1">
    <source>
        <dbReference type="EMBL" id="CAA7269073.1"/>
    </source>
</evidence>
<dbReference type="AlphaFoldDB" id="A0A8S0XQZ4"/>
<protein>
    <submittedName>
        <fullName evidence="1">Uncharacterized protein</fullName>
    </submittedName>
</protein>